<dbReference type="AlphaFoldDB" id="A0AA39WN58"/>
<keyword evidence="2" id="KW-1185">Reference proteome</keyword>
<evidence type="ECO:0000313" key="1">
    <source>
        <dbReference type="EMBL" id="KAK0618493.1"/>
    </source>
</evidence>
<dbReference type="Proteomes" id="UP001174934">
    <property type="component" value="Unassembled WGS sequence"/>
</dbReference>
<name>A0AA39WN58_9PEZI</name>
<proteinExistence type="predicted"/>
<evidence type="ECO:0000313" key="2">
    <source>
        <dbReference type="Proteomes" id="UP001174934"/>
    </source>
</evidence>
<sequence length="79" mass="8758">HLSQPVVPAIVLFIPPSTKSTIPESEFPIGIECGALCSIGNSPRGKVYPSDITSLYHWRQVVFFFLGDNALVVPFFFDF</sequence>
<organism evidence="1 2">
    <name type="scientific">Bombardia bombarda</name>
    <dbReference type="NCBI Taxonomy" id="252184"/>
    <lineage>
        <taxon>Eukaryota</taxon>
        <taxon>Fungi</taxon>
        <taxon>Dikarya</taxon>
        <taxon>Ascomycota</taxon>
        <taxon>Pezizomycotina</taxon>
        <taxon>Sordariomycetes</taxon>
        <taxon>Sordariomycetidae</taxon>
        <taxon>Sordariales</taxon>
        <taxon>Lasiosphaeriaceae</taxon>
        <taxon>Bombardia</taxon>
    </lineage>
</organism>
<protein>
    <submittedName>
        <fullName evidence="1">Uncharacterized protein</fullName>
    </submittedName>
</protein>
<dbReference type="EMBL" id="JAULSR010000005">
    <property type="protein sequence ID" value="KAK0618493.1"/>
    <property type="molecule type" value="Genomic_DNA"/>
</dbReference>
<reference evidence="1" key="1">
    <citation type="submission" date="2023-06" db="EMBL/GenBank/DDBJ databases">
        <title>Genome-scale phylogeny and comparative genomics of the fungal order Sordariales.</title>
        <authorList>
            <consortium name="Lawrence Berkeley National Laboratory"/>
            <person name="Hensen N."/>
            <person name="Bonometti L."/>
            <person name="Westerberg I."/>
            <person name="Brannstrom I.O."/>
            <person name="Guillou S."/>
            <person name="Cros-Aarteil S."/>
            <person name="Calhoun S."/>
            <person name="Haridas S."/>
            <person name="Kuo A."/>
            <person name="Mondo S."/>
            <person name="Pangilinan J."/>
            <person name="Riley R."/>
            <person name="LaButti K."/>
            <person name="Andreopoulos B."/>
            <person name="Lipzen A."/>
            <person name="Chen C."/>
            <person name="Yanf M."/>
            <person name="Daum C."/>
            <person name="Ng V."/>
            <person name="Clum A."/>
            <person name="Steindorff A."/>
            <person name="Ohm R."/>
            <person name="Martin F."/>
            <person name="Silar P."/>
            <person name="Natvig D."/>
            <person name="Lalanne C."/>
            <person name="Gautier V."/>
            <person name="Ament-velasquez S.L."/>
            <person name="Kruys A."/>
            <person name="Hutchinson M.I."/>
            <person name="Powell A.J."/>
            <person name="Barry K."/>
            <person name="Miller A.N."/>
            <person name="Grigoriev I.V."/>
            <person name="Debuchy R."/>
            <person name="Gladieux P."/>
            <person name="Thoren M.H."/>
            <person name="Johannesson H."/>
        </authorList>
    </citation>
    <scope>NUCLEOTIDE SEQUENCE</scope>
    <source>
        <strain evidence="1">SMH3391-2</strain>
    </source>
</reference>
<feature type="non-terminal residue" evidence="1">
    <location>
        <position position="1"/>
    </location>
</feature>
<gene>
    <name evidence="1" type="ORF">B0T17DRAFT_581268</name>
</gene>
<accession>A0AA39WN58</accession>
<comment type="caution">
    <text evidence="1">The sequence shown here is derived from an EMBL/GenBank/DDBJ whole genome shotgun (WGS) entry which is preliminary data.</text>
</comment>